<sequence length="70" mass="8074">MDGRLLIHLILLDPRPSTCKATYLPTYLPTYPPTYPPIHLSTYLPYPTLPLQSWAVPQREEKVKEQASRP</sequence>
<evidence type="ECO:0000313" key="1">
    <source>
        <dbReference type="EMBL" id="KAF2708363.1"/>
    </source>
</evidence>
<reference evidence="1" key="1">
    <citation type="journal article" date="2020" name="Stud. Mycol.">
        <title>101 Dothideomycetes genomes: a test case for predicting lifestyles and emergence of pathogens.</title>
        <authorList>
            <person name="Haridas S."/>
            <person name="Albert R."/>
            <person name="Binder M."/>
            <person name="Bloem J."/>
            <person name="Labutti K."/>
            <person name="Salamov A."/>
            <person name="Andreopoulos B."/>
            <person name="Baker S."/>
            <person name="Barry K."/>
            <person name="Bills G."/>
            <person name="Bluhm B."/>
            <person name="Cannon C."/>
            <person name="Castanera R."/>
            <person name="Culley D."/>
            <person name="Daum C."/>
            <person name="Ezra D."/>
            <person name="Gonzalez J."/>
            <person name="Henrissat B."/>
            <person name="Kuo A."/>
            <person name="Liang C."/>
            <person name="Lipzen A."/>
            <person name="Lutzoni F."/>
            <person name="Magnuson J."/>
            <person name="Mondo S."/>
            <person name="Nolan M."/>
            <person name="Ohm R."/>
            <person name="Pangilinan J."/>
            <person name="Park H.-J."/>
            <person name="Ramirez L."/>
            <person name="Alfaro M."/>
            <person name="Sun H."/>
            <person name="Tritt A."/>
            <person name="Yoshinaga Y."/>
            <person name="Zwiers L.-H."/>
            <person name="Turgeon B."/>
            <person name="Goodwin S."/>
            <person name="Spatafora J."/>
            <person name="Crous P."/>
            <person name="Grigoriev I."/>
        </authorList>
    </citation>
    <scope>NUCLEOTIDE SEQUENCE</scope>
    <source>
        <strain evidence="1">CBS 279.74</strain>
    </source>
</reference>
<name>A0A6G1K6W3_9PLEO</name>
<evidence type="ECO:0000313" key="2">
    <source>
        <dbReference type="Proteomes" id="UP000799428"/>
    </source>
</evidence>
<protein>
    <submittedName>
        <fullName evidence="1">Uncharacterized protein</fullName>
    </submittedName>
</protein>
<gene>
    <name evidence="1" type="ORF">K504DRAFT_468708</name>
</gene>
<keyword evidence="2" id="KW-1185">Reference proteome</keyword>
<organism evidence="1 2">
    <name type="scientific">Pleomassaria siparia CBS 279.74</name>
    <dbReference type="NCBI Taxonomy" id="1314801"/>
    <lineage>
        <taxon>Eukaryota</taxon>
        <taxon>Fungi</taxon>
        <taxon>Dikarya</taxon>
        <taxon>Ascomycota</taxon>
        <taxon>Pezizomycotina</taxon>
        <taxon>Dothideomycetes</taxon>
        <taxon>Pleosporomycetidae</taxon>
        <taxon>Pleosporales</taxon>
        <taxon>Pleomassariaceae</taxon>
        <taxon>Pleomassaria</taxon>
    </lineage>
</organism>
<proteinExistence type="predicted"/>
<dbReference type="EMBL" id="MU005772">
    <property type="protein sequence ID" value="KAF2708363.1"/>
    <property type="molecule type" value="Genomic_DNA"/>
</dbReference>
<dbReference type="Proteomes" id="UP000799428">
    <property type="component" value="Unassembled WGS sequence"/>
</dbReference>
<accession>A0A6G1K6W3</accession>
<dbReference type="AlphaFoldDB" id="A0A6G1K6W3"/>